<dbReference type="AlphaFoldDB" id="A0A1I0LM82"/>
<accession>A0A1I0LM82</accession>
<evidence type="ECO:0000256" key="1">
    <source>
        <dbReference type="SAM" id="MobiDB-lite"/>
    </source>
</evidence>
<name>A0A1I0LM82_9ACTN</name>
<organism evidence="2 3">
    <name type="scientific">Nonomuraea wenchangensis</name>
    <dbReference type="NCBI Taxonomy" id="568860"/>
    <lineage>
        <taxon>Bacteria</taxon>
        <taxon>Bacillati</taxon>
        <taxon>Actinomycetota</taxon>
        <taxon>Actinomycetes</taxon>
        <taxon>Streptosporangiales</taxon>
        <taxon>Streptosporangiaceae</taxon>
        <taxon>Nonomuraea</taxon>
    </lineage>
</organism>
<reference evidence="2 3" key="1">
    <citation type="submission" date="2016-10" db="EMBL/GenBank/DDBJ databases">
        <authorList>
            <person name="de Groot N.N."/>
        </authorList>
    </citation>
    <scope>NUCLEOTIDE SEQUENCE [LARGE SCALE GENOMIC DNA]</scope>
    <source>
        <strain evidence="2 3">CGMCC 4.5598</strain>
    </source>
</reference>
<evidence type="ECO:0000313" key="3">
    <source>
        <dbReference type="Proteomes" id="UP000199361"/>
    </source>
</evidence>
<gene>
    <name evidence="2" type="ORF">SAMN05421811_11962</name>
</gene>
<feature type="region of interest" description="Disordered" evidence="1">
    <location>
        <begin position="25"/>
        <end position="53"/>
    </location>
</feature>
<dbReference type="STRING" id="568860.SAMN05421811_11962"/>
<protein>
    <submittedName>
        <fullName evidence="2">Uncharacterized protein</fullName>
    </submittedName>
</protein>
<sequence length="64" mass="6497">MGTGPFPNGRPISTAAPVTPIALPGIAPMPMASDTETRLARPPHGTGPPPEMIPSLVVISISVK</sequence>
<proteinExistence type="predicted"/>
<dbReference type="EMBL" id="FOHX01000019">
    <property type="protein sequence ID" value="SEU41478.1"/>
    <property type="molecule type" value="Genomic_DNA"/>
</dbReference>
<evidence type="ECO:0000313" key="2">
    <source>
        <dbReference type="EMBL" id="SEU41478.1"/>
    </source>
</evidence>
<dbReference type="Proteomes" id="UP000199361">
    <property type="component" value="Unassembled WGS sequence"/>
</dbReference>
<keyword evidence="3" id="KW-1185">Reference proteome</keyword>